<feature type="compositionally biased region" description="Polar residues" evidence="1">
    <location>
        <begin position="44"/>
        <end position="56"/>
    </location>
</feature>
<dbReference type="Proteomes" id="UP000828390">
    <property type="component" value="Unassembled WGS sequence"/>
</dbReference>
<reference evidence="2" key="1">
    <citation type="journal article" date="2019" name="bioRxiv">
        <title>The Genome of the Zebra Mussel, Dreissena polymorpha: A Resource for Invasive Species Research.</title>
        <authorList>
            <person name="McCartney M.A."/>
            <person name="Auch B."/>
            <person name="Kono T."/>
            <person name="Mallez S."/>
            <person name="Zhang Y."/>
            <person name="Obille A."/>
            <person name="Becker A."/>
            <person name="Abrahante J.E."/>
            <person name="Garbe J."/>
            <person name="Badalamenti J.P."/>
            <person name="Herman A."/>
            <person name="Mangelson H."/>
            <person name="Liachko I."/>
            <person name="Sullivan S."/>
            <person name="Sone E.D."/>
            <person name="Koren S."/>
            <person name="Silverstein K.A.T."/>
            <person name="Beckman K.B."/>
            <person name="Gohl D.M."/>
        </authorList>
    </citation>
    <scope>NUCLEOTIDE SEQUENCE</scope>
    <source>
        <strain evidence="2">Duluth1</strain>
        <tissue evidence="2">Whole animal</tissue>
    </source>
</reference>
<evidence type="ECO:0000313" key="2">
    <source>
        <dbReference type="EMBL" id="KAH3846952.1"/>
    </source>
</evidence>
<evidence type="ECO:0000256" key="1">
    <source>
        <dbReference type="SAM" id="MobiDB-lite"/>
    </source>
</evidence>
<keyword evidence="3" id="KW-1185">Reference proteome</keyword>
<sequence length="313" mass="36126">MSRIIMTPLNLGSLGQTTATPRQTLSRQSNVSSNSQLTSSRQSKTPSVLSQTTSIADSEVSKELSTSPRRRCEDESEMDRSLKILKQKHTATLRLRRVNEVHNRLLEDKIRVLNTKFIRESKELLKVTRSLKEEMEEYEPTRLPDRLPRIESAALIESRSSSRQSGRFQNGRQGGIPRDQICQSCLFDSTNTTLRCRHFPCFLPMTYNSLSVLPKPQTYSVVSNYKQLLSRCKDLRPPTSPNKHRQVLEFIEEMPIEESRAPRTTVREKLRGLKLLVKEMKERNEKTKPRDWAINYGEPMPRRLLSKPVKTVC</sequence>
<evidence type="ECO:0000313" key="3">
    <source>
        <dbReference type="Proteomes" id="UP000828390"/>
    </source>
</evidence>
<accession>A0A9D4KVM1</accession>
<name>A0A9D4KVM1_DREPO</name>
<dbReference type="AlphaFoldDB" id="A0A9D4KVM1"/>
<proteinExistence type="predicted"/>
<comment type="caution">
    <text evidence="2">The sequence shown here is derived from an EMBL/GenBank/DDBJ whole genome shotgun (WGS) entry which is preliminary data.</text>
</comment>
<dbReference type="OrthoDB" id="6156521at2759"/>
<feature type="region of interest" description="Disordered" evidence="1">
    <location>
        <begin position="1"/>
        <end position="78"/>
    </location>
</feature>
<feature type="compositionally biased region" description="Polar residues" evidence="1">
    <location>
        <begin position="13"/>
        <end position="27"/>
    </location>
</feature>
<feature type="compositionally biased region" description="Low complexity" evidence="1">
    <location>
        <begin position="28"/>
        <end position="43"/>
    </location>
</feature>
<reference evidence="2" key="2">
    <citation type="submission" date="2020-11" db="EMBL/GenBank/DDBJ databases">
        <authorList>
            <person name="McCartney M.A."/>
            <person name="Auch B."/>
            <person name="Kono T."/>
            <person name="Mallez S."/>
            <person name="Becker A."/>
            <person name="Gohl D.M."/>
            <person name="Silverstein K.A.T."/>
            <person name="Koren S."/>
            <person name="Bechman K.B."/>
            <person name="Herman A."/>
            <person name="Abrahante J.E."/>
            <person name="Garbe J."/>
        </authorList>
    </citation>
    <scope>NUCLEOTIDE SEQUENCE</scope>
    <source>
        <strain evidence="2">Duluth1</strain>
        <tissue evidence="2">Whole animal</tissue>
    </source>
</reference>
<protein>
    <submittedName>
        <fullName evidence="2">Uncharacterized protein</fullName>
    </submittedName>
</protein>
<gene>
    <name evidence="2" type="ORF">DPMN_089260</name>
</gene>
<dbReference type="EMBL" id="JAIWYP010000003">
    <property type="protein sequence ID" value="KAH3846952.1"/>
    <property type="molecule type" value="Genomic_DNA"/>
</dbReference>
<organism evidence="2 3">
    <name type="scientific">Dreissena polymorpha</name>
    <name type="common">Zebra mussel</name>
    <name type="synonym">Mytilus polymorpha</name>
    <dbReference type="NCBI Taxonomy" id="45954"/>
    <lineage>
        <taxon>Eukaryota</taxon>
        <taxon>Metazoa</taxon>
        <taxon>Spiralia</taxon>
        <taxon>Lophotrochozoa</taxon>
        <taxon>Mollusca</taxon>
        <taxon>Bivalvia</taxon>
        <taxon>Autobranchia</taxon>
        <taxon>Heteroconchia</taxon>
        <taxon>Euheterodonta</taxon>
        <taxon>Imparidentia</taxon>
        <taxon>Neoheterodontei</taxon>
        <taxon>Myida</taxon>
        <taxon>Dreissenoidea</taxon>
        <taxon>Dreissenidae</taxon>
        <taxon>Dreissena</taxon>
    </lineage>
</organism>